<dbReference type="InterPro" id="IPR047153">
    <property type="entry name" value="TRIM45/56/19-like"/>
</dbReference>
<dbReference type="SUPFAM" id="SSF101898">
    <property type="entry name" value="NHL repeat"/>
    <property type="match status" value="1"/>
</dbReference>
<dbReference type="SMART" id="SM00184">
    <property type="entry name" value="RING"/>
    <property type="match status" value="1"/>
</dbReference>
<evidence type="ECO:0000256" key="4">
    <source>
        <dbReference type="PROSITE-ProRule" id="PRU00024"/>
    </source>
</evidence>
<dbReference type="InterPro" id="IPR013083">
    <property type="entry name" value="Znf_RING/FYVE/PHD"/>
</dbReference>
<dbReference type="InterPro" id="IPR000315">
    <property type="entry name" value="Znf_B-box"/>
</dbReference>
<dbReference type="PANTHER" id="PTHR25462:SF296">
    <property type="entry name" value="MEIOTIC P26, ISOFORM F"/>
    <property type="match status" value="1"/>
</dbReference>
<dbReference type="Gene3D" id="2.120.10.30">
    <property type="entry name" value="TolB, C-terminal domain"/>
    <property type="match status" value="1"/>
</dbReference>
<feature type="region of interest" description="Disordered" evidence="5">
    <location>
        <begin position="669"/>
        <end position="709"/>
    </location>
</feature>
<sequence>MIGEKPTVLARITSFDKKLAHTHFPRWPVRPLESAALERVRDSVRKKSKSILETMVTVVLKKNGDIRNRFDVGSSIYLQPLLSILPQHSSRLISYSECPQSNNPHRLPSSSTFCIPPGSVSMEDHLSEVVPREFLCCPLCREEYLEPVYLPCLHSFCRACIDDHIEATATPPISTAAGVTTTTTTATSATTTTPATKPGKTRRFGSESAVERIELLLSDVRPAGSDVEDRVSPEPDPTTFLCPVCGTKTVLEKTEQGVQGRNSLLGKLMSPRPSLPDNVFARRLSCPVNPGYLGACGKRGGGANKTGEEPVDQDDRGRSYTCTQCRPDVEVKAAVHCLNCDEFLCEACSSSHVTQAETSSHRTQRVEQYEGGAVHSTRVAAAAEQQLLPQHHQAAEEPLPALPHCCAFYDPLDIGAMFCVDCETALCAECHGAQHPDHRCAELNAIAQNFENKIREPLKELKKDKARLLKALSSLDAARKHSAKAQGGLKRTVRKRTKVLCNLIQEYESALVLEVEKQHSRNLSLIQKREEAIQKRIASIEAATEFTEKLLTFGSEDEKVSMRRKIGRRVRELCEEALPSKRVQLTISVLSEPDVMPETICAMFGELKVSDSLNRSISATAAATEHQSSKRQGMKQSQSIDMGMASRMNTCRGRLRSDEALSELVNLDESPEAAQNDEEEDFLSASNTSDTLRPASSLLSGSGHSSADSFRLSASANSNVFRQSFQESDSIKPNSEIINFNIQTDESHLTLGQYGPTVAANTSEEGSTKAHISHDHLEVPDLSQTDSSFQSSASHEDVPCHNLETPRREVTLPDMVVRDSIKGVGVTPQGDFVVGTVSPQGSSNIFLLEKHGIIRGQIPVERAWTLHSVAADGKVSLVVTRGENRYKVKVMSGEKSLDVLADVHIESFGLSSVTATREGQLVVAATRYATPSTVLGRSGAKPGGNITIYDRAGSVQHVITNETFANLGMYLFDRPHHLSVDSKGNIFIADPGRHSVLGLTTAGKFIFEHGNSDAEEELYQGPDTVAPDRHGNLIVFDKKDGRIDILNYEGVLQRCFFPSEHIRFVCPAPDGMLLLVNSEGELKFFDYMQS</sequence>
<organism evidence="8 9">
    <name type="scientific">Elysia crispata</name>
    <name type="common">lettuce slug</name>
    <dbReference type="NCBI Taxonomy" id="231223"/>
    <lineage>
        <taxon>Eukaryota</taxon>
        <taxon>Metazoa</taxon>
        <taxon>Spiralia</taxon>
        <taxon>Lophotrochozoa</taxon>
        <taxon>Mollusca</taxon>
        <taxon>Gastropoda</taxon>
        <taxon>Heterobranchia</taxon>
        <taxon>Euthyneura</taxon>
        <taxon>Panpulmonata</taxon>
        <taxon>Sacoglossa</taxon>
        <taxon>Placobranchoidea</taxon>
        <taxon>Plakobranchidae</taxon>
        <taxon>Elysia</taxon>
    </lineage>
</organism>
<dbReference type="Gene3D" id="3.30.40.10">
    <property type="entry name" value="Zinc/RING finger domain, C3HC4 (zinc finger)"/>
    <property type="match status" value="1"/>
</dbReference>
<dbReference type="InterPro" id="IPR001841">
    <property type="entry name" value="Znf_RING"/>
</dbReference>
<reference evidence="8" key="1">
    <citation type="journal article" date="2023" name="G3 (Bethesda)">
        <title>A reference genome for the long-term kleptoplast-retaining sea slug Elysia crispata morphotype clarki.</title>
        <authorList>
            <person name="Eastman K.E."/>
            <person name="Pendleton A.L."/>
            <person name="Shaikh M.A."/>
            <person name="Suttiyut T."/>
            <person name="Ogas R."/>
            <person name="Tomko P."/>
            <person name="Gavelis G."/>
            <person name="Widhalm J.R."/>
            <person name="Wisecaver J.H."/>
        </authorList>
    </citation>
    <scope>NUCLEOTIDE SEQUENCE</scope>
    <source>
        <strain evidence="8">ECLA1</strain>
    </source>
</reference>
<dbReference type="PROSITE" id="PS50119">
    <property type="entry name" value="ZF_BBOX"/>
    <property type="match status" value="2"/>
</dbReference>
<dbReference type="GO" id="GO:0008270">
    <property type="term" value="F:zinc ion binding"/>
    <property type="evidence" value="ECO:0007669"/>
    <property type="project" value="UniProtKB-KW"/>
</dbReference>
<dbReference type="PROSITE" id="PS50089">
    <property type="entry name" value="ZF_RING_2"/>
    <property type="match status" value="1"/>
</dbReference>
<keyword evidence="9" id="KW-1185">Reference proteome</keyword>
<evidence type="ECO:0000256" key="2">
    <source>
        <dbReference type="ARBA" id="ARBA00022771"/>
    </source>
</evidence>
<feature type="domain" description="B box-type" evidence="7">
    <location>
        <begin position="406"/>
        <end position="443"/>
    </location>
</feature>
<proteinExistence type="predicted"/>
<evidence type="ECO:0000256" key="5">
    <source>
        <dbReference type="SAM" id="MobiDB-lite"/>
    </source>
</evidence>
<keyword evidence="1" id="KW-0479">Metal-binding</keyword>
<comment type="caution">
    <text evidence="8">The sequence shown here is derived from an EMBL/GenBank/DDBJ whole genome shotgun (WGS) entry which is preliminary data.</text>
</comment>
<name>A0AAE1E0V3_9GAST</name>
<feature type="compositionally biased region" description="Low complexity" evidence="5">
    <location>
        <begin position="179"/>
        <end position="198"/>
    </location>
</feature>
<feature type="compositionally biased region" description="Polar residues" evidence="5">
    <location>
        <begin position="630"/>
        <end position="640"/>
    </location>
</feature>
<feature type="domain" description="RING-type" evidence="6">
    <location>
        <begin position="137"/>
        <end position="161"/>
    </location>
</feature>
<protein>
    <submittedName>
        <fullName evidence="8">Uncharacterized protein</fullName>
    </submittedName>
</protein>
<feature type="region of interest" description="Disordered" evidence="5">
    <location>
        <begin position="179"/>
        <end position="203"/>
    </location>
</feature>
<dbReference type="Gene3D" id="3.30.160.60">
    <property type="entry name" value="Classic Zinc Finger"/>
    <property type="match status" value="1"/>
</dbReference>
<keyword evidence="2 4" id="KW-0863">Zinc-finger</keyword>
<feature type="domain" description="B box-type" evidence="7">
    <location>
        <begin position="317"/>
        <end position="366"/>
    </location>
</feature>
<dbReference type="InterPro" id="IPR018957">
    <property type="entry name" value="Znf_C3HC4_RING-type"/>
</dbReference>
<feature type="region of interest" description="Disordered" evidence="5">
    <location>
        <begin position="620"/>
        <end position="641"/>
    </location>
</feature>
<dbReference type="Pfam" id="PF00097">
    <property type="entry name" value="zf-C3HC4"/>
    <property type="match status" value="1"/>
</dbReference>
<evidence type="ECO:0000259" key="6">
    <source>
        <dbReference type="PROSITE" id="PS50089"/>
    </source>
</evidence>
<evidence type="ECO:0000313" key="9">
    <source>
        <dbReference type="Proteomes" id="UP001283361"/>
    </source>
</evidence>
<feature type="compositionally biased region" description="Acidic residues" evidence="5">
    <location>
        <begin position="669"/>
        <end position="682"/>
    </location>
</feature>
<dbReference type="CDD" id="cd19757">
    <property type="entry name" value="Bbox1"/>
    <property type="match status" value="1"/>
</dbReference>
<evidence type="ECO:0000313" key="8">
    <source>
        <dbReference type="EMBL" id="KAK3789450.1"/>
    </source>
</evidence>
<evidence type="ECO:0000256" key="1">
    <source>
        <dbReference type="ARBA" id="ARBA00022723"/>
    </source>
</evidence>
<dbReference type="AlphaFoldDB" id="A0AAE1E0V3"/>
<gene>
    <name evidence="8" type="ORF">RRG08_035145</name>
</gene>
<evidence type="ECO:0000256" key="3">
    <source>
        <dbReference type="ARBA" id="ARBA00022833"/>
    </source>
</evidence>
<dbReference type="PANTHER" id="PTHR25462">
    <property type="entry name" value="BONUS, ISOFORM C-RELATED"/>
    <property type="match status" value="1"/>
</dbReference>
<dbReference type="InterPro" id="IPR017907">
    <property type="entry name" value="Znf_RING_CS"/>
</dbReference>
<evidence type="ECO:0000259" key="7">
    <source>
        <dbReference type="PROSITE" id="PS50119"/>
    </source>
</evidence>
<dbReference type="Proteomes" id="UP001283361">
    <property type="component" value="Unassembled WGS sequence"/>
</dbReference>
<dbReference type="PROSITE" id="PS00518">
    <property type="entry name" value="ZF_RING_1"/>
    <property type="match status" value="1"/>
</dbReference>
<accession>A0AAE1E0V3</accession>
<feature type="compositionally biased region" description="Low complexity" evidence="5">
    <location>
        <begin position="695"/>
        <end position="709"/>
    </location>
</feature>
<dbReference type="EMBL" id="JAWDGP010001675">
    <property type="protein sequence ID" value="KAK3789450.1"/>
    <property type="molecule type" value="Genomic_DNA"/>
</dbReference>
<dbReference type="SUPFAM" id="SSF57845">
    <property type="entry name" value="B-box zinc-binding domain"/>
    <property type="match status" value="1"/>
</dbReference>
<dbReference type="InterPro" id="IPR011042">
    <property type="entry name" value="6-blade_b-propeller_TolB-like"/>
</dbReference>
<dbReference type="SUPFAM" id="SSF57850">
    <property type="entry name" value="RING/U-box"/>
    <property type="match status" value="1"/>
</dbReference>
<keyword evidence="3" id="KW-0862">Zinc</keyword>